<dbReference type="SUPFAM" id="SSF52172">
    <property type="entry name" value="CheY-like"/>
    <property type="match status" value="1"/>
</dbReference>
<feature type="domain" description="HTH araC/xylS-type" evidence="5">
    <location>
        <begin position="429"/>
        <end position="527"/>
    </location>
</feature>
<dbReference type="PROSITE" id="PS00041">
    <property type="entry name" value="HTH_ARAC_FAMILY_1"/>
    <property type="match status" value="1"/>
</dbReference>
<dbReference type="GO" id="GO:0043565">
    <property type="term" value="F:sequence-specific DNA binding"/>
    <property type="evidence" value="ECO:0007669"/>
    <property type="project" value="InterPro"/>
</dbReference>
<evidence type="ECO:0000259" key="6">
    <source>
        <dbReference type="PROSITE" id="PS50110"/>
    </source>
</evidence>
<dbReference type="Gene3D" id="1.10.10.60">
    <property type="entry name" value="Homeodomain-like"/>
    <property type="match status" value="2"/>
</dbReference>
<evidence type="ECO:0000256" key="1">
    <source>
        <dbReference type="ARBA" id="ARBA00023015"/>
    </source>
</evidence>
<dbReference type="SMART" id="SM00342">
    <property type="entry name" value="HTH_ARAC"/>
    <property type="match status" value="1"/>
</dbReference>
<dbReference type="SMART" id="SM00448">
    <property type="entry name" value="REC"/>
    <property type="match status" value="1"/>
</dbReference>
<dbReference type="GO" id="GO:0003700">
    <property type="term" value="F:DNA-binding transcription factor activity"/>
    <property type="evidence" value="ECO:0007669"/>
    <property type="project" value="InterPro"/>
</dbReference>
<evidence type="ECO:0000256" key="3">
    <source>
        <dbReference type="ARBA" id="ARBA00023163"/>
    </source>
</evidence>
<dbReference type="PROSITE" id="PS01124">
    <property type="entry name" value="HTH_ARAC_FAMILY_2"/>
    <property type="match status" value="1"/>
</dbReference>
<dbReference type="RefSeq" id="WP_185138029.1">
    <property type="nucleotide sequence ID" value="NZ_JACJVR010000084.1"/>
</dbReference>
<keyword evidence="4" id="KW-0597">Phosphoprotein</keyword>
<dbReference type="InterPro" id="IPR020449">
    <property type="entry name" value="Tscrpt_reg_AraC-type_HTH"/>
</dbReference>
<evidence type="ECO:0000256" key="4">
    <source>
        <dbReference type="PROSITE-ProRule" id="PRU00169"/>
    </source>
</evidence>
<keyword evidence="3" id="KW-0804">Transcription</keyword>
<dbReference type="Proteomes" id="UP000553776">
    <property type="component" value="Unassembled WGS sequence"/>
</dbReference>
<keyword evidence="8" id="KW-1185">Reference proteome</keyword>
<dbReference type="InterPro" id="IPR009057">
    <property type="entry name" value="Homeodomain-like_sf"/>
</dbReference>
<organism evidence="7 8">
    <name type="scientific">Cohnella xylanilytica</name>
    <dbReference type="NCBI Taxonomy" id="557555"/>
    <lineage>
        <taxon>Bacteria</taxon>
        <taxon>Bacillati</taxon>
        <taxon>Bacillota</taxon>
        <taxon>Bacilli</taxon>
        <taxon>Bacillales</taxon>
        <taxon>Paenibacillaceae</taxon>
        <taxon>Cohnella</taxon>
    </lineage>
</organism>
<evidence type="ECO:0000259" key="5">
    <source>
        <dbReference type="PROSITE" id="PS01124"/>
    </source>
</evidence>
<protein>
    <submittedName>
        <fullName evidence="7">Response regulator</fullName>
    </submittedName>
</protein>
<feature type="domain" description="Response regulatory" evidence="6">
    <location>
        <begin position="3"/>
        <end position="120"/>
    </location>
</feature>
<evidence type="ECO:0000313" key="8">
    <source>
        <dbReference type="Proteomes" id="UP000553776"/>
    </source>
</evidence>
<accession>A0A841TZT1</accession>
<evidence type="ECO:0000256" key="2">
    <source>
        <dbReference type="ARBA" id="ARBA00023125"/>
    </source>
</evidence>
<comment type="caution">
    <text evidence="7">The sequence shown here is derived from an EMBL/GenBank/DDBJ whole genome shotgun (WGS) entry which is preliminary data.</text>
</comment>
<dbReference type="PRINTS" id="PR00032">
    <property type="entry name" value="HTHARAC"/>
</dbReference>
<dbReference type="SUPFAM" id="SSF46689">
    <property type="entry name" value="Homeodomain-like"/>
    <property type="match status" value="2"/>
</dbReference>
<dbReference type="Pfam" id="PF12833">
    <property type="entry name" value="HTH_18"/>
    <property type="match status" value="1"/>
</dbReference>
<evidence type="ECO:0000313" key="7">
    <source>
        <dbReference type="EMBL" id="MBB6694057.1"/>
    </source>
</evidence>
<dbReference type="EMBL" id="JACJVR010000084">
    <property type="protein sequence ID" value="MBB6694057.1"/>
    <property type="molecule type" value="Genomic_DNA"/>
</dbReference>
<dbReference type="InterPro" id="IPR018062">
    <property type="entry name" value="HTH_AraC-typ_CS"/>
</dbReference>
<dbReference type="PANTHER" id="PTHR43280">
    <property type="entry name" value="ARAC-FAMILY TRANSCRIPTIONAL REGULATOR"/>
    <property type="match status" value="1"/>
</dbReference>
<dbReference type="AlphaFoldDB" id="A0A841TZT1"/>
<gene>
    <name evidence="7" type="ORF">H7B90_21890</name>
</gene>
<dbReference type="InterPro" id="IPR001789">
    <property type="entry name" value="Sig_transdc_resp-reg_receiver"/>
</dbReference>
<name>A0A841TZT1_9BACL</name>
<dbReference type="PANTHER" id="PTHR43280:SF10">
    <property type="entry name" value="REGULATORY PROTEIN POCR"/>
    <property type="match status" value="1"/>
</dbReference>
<proteinExistence type="predicted"/>
<dbReference type="GO" id="GO:0000160">
    <property type="term" value="P:phosphorelay signal transduction system"/>
    <property type="evidence" value="ECO:0007669"/>
    <property type="project" value="InterPro"/>
</dbReference>
<dbReference type="CDD" id="cd17536">
    <property type="entry name" value="REC_YesN-like"/>
    <property type="match status" value="1"/>
</dbReference>
<sequence>MRSILIVDDEPIAVEGLRSGVDWPSVGIGRVMAAYGVDQAKELFGRERVDILLCDIEMPRGTGLELLEWVRRHHPRTETIFLTCHADFHYARQAIQLGCLDYLLKPIPYEELKVVLAKAIRKLDEDEHRSEFSQFGKFWLQYQPMLIERFWLDILSQAIPARAEAVRQAARERNIPYSEELVFLPILLRMRRWYKEYTLRDKKTMEYALRKAAEETLMQRPDLGLLIPAGDDAMLFILNGGKEAPDPVELRRRCESYIASCREYFQCDVSCYIGERVRGHEMAAMLQRLLRLDADNVASDDRVAFLGELPVPACSYTLPDMGLWGIMLKEGARDKVIGEAESFILRQVKEGRLTPELLTLFIQDFQQMVHYVLQVQGIQAHRLLGDRQSADLYARAGRSAKDALNWIRHVVGKSLDFAASLEQAPSVVERAKAYIRERLAEVISREDIAGHVYLNPDYLTRVFKKETGLSISDYLLQQRLGIAAELLANTDLSVGAIAARIGYANFSHFSRIFKKYMGVNPLDYRQSRIQPGASGESRESDKGKS</sequence>
<dbReference type="Gene3D" id="3.40.50.2300">
    <property type="match status" value="1"/>
</dbReference>
<dbReference type="PROSITE" id="PS50110">
    <property type="entry name" value="RESPONSE_REGULATORY"/>
    <property type="match status" value="1"/>
</dbReference>
<reference evidence="7 8" key="1">
    <citation type="submission" date="2020-08" db="EMBL/GenBank/DDBJ databases">
        <title>Cohnella phylogeny.</title>
        <authorList>
            <person name="Dunlap C."/>
        </authorList>
    </citation>
    <scope>NUCLEOTIDE SEQUENCE [LARGE SCALE GENOMIC DNA]</scope>
    <source>
        <strain evidence="7 8">DSM 25239</strain>
    </source>
</reference>
<keyword evidence="2" id="KW-0238">DNA-binding</keyword>
<dbReference type="InterPro" id="IPR018060">
    <property type="entry name" value="HTH_AraC"/>
</dbReference>
<dbReference type="InterPro" id="IPR011006">
    <property type="entry name" value="CheY-like_superfamily"/>
</dbReference>
<keyword evidence="1" id="KW-0805">Transcription regulation</keyword>
<feature type="modified residue" description="4-aspartylphosphate" evidence="4">
    <location>
        <position position="55"/>
    </location>
</feature>
<dbReference type="Pfam" id="PF00072">
    <property type="entry name" value="Response_reg"/>
    <property type="match status" value="1"/>
</dbReference>